<keyword evidence="3" id="KW-0862">Zinc</keyword>
<dbReference type="InterPro" id="IPR043135">
    <property type="entry name" value="Fur_C"/>
</dbReference>
<evidence type="ECO:0000256" key="3">
    <source>
        <dbReference type="ARBA" id="ARBA00022833"/>
    </source>
</evidence>
<dbReference type="InterPro" id="IPR002481">
    <property type="entry name" value="FUR"/>
</dbReference>
<keyword evidence="4" id="KW-0805">Transcription regulation</keyword>
<proteinExistence type="inferred from homology"/>
<evidence type="ECO:0000256" key="4">
    <source>
        <dbReference type="ARBA" id="ARBA00023015"/>
    </source>
</evidence>
<dbReference type="Proteomes" id="UP001056035">
    <property type="component" value="Chromosome"/>
</dbReference>
<evidence type="ECO:0000256" key="5">
    <source>
        <dbReference type="ARBA" id="ARBA00023125"/>
    </source>
</evidence>
<reference evidence="7 8" key="1">
    <citation type="submission" date="2022-06" db="EMBL/GenBank/DDBJ databases">
        <title>Paraconexibacter antarcticus.</title>
        <authorList>
            <person name="Kim C.S."/>
        </authorList>
    </citation>
    <scope>NUCLEOTIDE SEQUENCE [LARGE SCALE GENOMIC DNA]</scope>
    <source>
        <strain evidence="7 8">02-257</strain>
    </source>
</reference>
<evidence type="ECO:0000256" key="1">
    <source>
        <dbReference type="ARBA" id="ARBA00007957"/>
    </source>
</evidence>
<dbReference type="InterPro" id="IPR036388">
    <property type="entry name" value="WH-like_DNA-bd_sf"/>
</dbReference>
<gene>
    <name evidence="7" type="ORF">NBH00_09675</name>
</gene>
<dbReference type="PANTHER" id="PTHR33202">
    <property type="entry name" value="ZINC UPTAKE REGULATION PROTEIN"/>
    <property type="match status" value="1"/>
</dbReference>
<dbReference type="EMBL" id="CP098502">
    <property type="protein sequence ID" value="UTI66461.1"/>
    <property type="molecule type" value="Genomic_DNA"/>
</dbReference>
<comment type="similarity">
    <text evidence="1">Belongs to the Fur family.</text>
</comment>
<keyword evidence="8" id="KW-1185">Reference proteome</keyword>
<dbReference type="CDD" id="cd07153">
    <property type="entry name" value="Fur_like"/>
    <property type="match status" value="1"/>
</dbReference>
<dbReference type="SUPFAM" id="SSF46785">
    <property type="entry name" value="Winged helix' DNA-binding domain"/>
    <property type="match status" value="1"/>
</dbReference>
<dbReference type="Gene3D" id="1.10.10.10">
    <property type="entry name" value="Winged helix-like DNA-binding domain superfamily/Winged helix DNA-binding domain"/>
    <property type="match status" value="1"/>
</dbReference>
<evidence type="ECO:0000313" key="7">
    <source>
        <dbReference type="EMBL" id="UTI66461.1"/>
    </source>
</evidence>
<protein>
    <submittedName>
        <fullName evidence="7">Transcriptional repressor</fullName>
    </submittedName>
</protein>
<dbReference type="RefSeq" id="WP_254573132.1">
    <property type="nucleotide sequence ID" value="NZ_CP098502.1"/>
</dbReference>
<dbReference type="InterPro" id="IPR036390">
    <property type="entry name" value="WH_DNA-bd_sf"/>
</dbReference>
<dbReference type="PANTHER" id="PTHR33202:SF7">
    <property type="entry name" value="FERRIC UPTAKE REGULATION PROTEIN"/>
    <property type="match status" value="1"/>
</dbReference>
<sequence>MPDELQQLDWADHASERLAGAGYRRGGARQAVIDLLAQQPCALSALEIEEALRGAGGRPVARASVYRVIDELEQLKLVSRIEVGHGISRYEAVHPDGHHHHHHLVCDDCEKVIPFADDELERTIHRVADRVAFDVAEHDIVLHGSCGDCGRRRTARR</sequence>
<dbReference type="Gene3D" id="3.30.1490.190">
    <property type="match status" value="1"/>
</dbReference>
<accession>A0ABY5DXP5</accession>
<name>A0ABY5DXP5_9ACTN</name>
<dbReference type="Pfam" id="PF01475">
    <property type="entry name" value="FUR"/>
    <property type="match status" value="1"/>
</dbReference>
<evidence type="ECO:0000256" key="6">
    <source>
        <dbReference type="ARBA" id="ARBA00023163"/>
    </source>
</evidence>
<keyword evidence="6" id="KW-0804">Transcription</keyword>
<organism evidence="7 8">
    <name type="scientific">Paraconexibacter antarcticus</name>
    <dbReference type="NCBI Taxonomy" id="2949664"/>
    <lineage>
        <taxon>Bacteria</taxon>
        <taxon>Bacillati</taxon>
        <taxon>Actinomycetota</taxon>
        <taxon>Thermoleophilia</taxon>
        <taxon>Solirubrobacterales</taxon>
        <taxon>Paraconexibacteraceae</taxon>
        <taxon>Paraconexibacter</taxon>
    </lineage>
</organism>
<evidence type="ECO:0000256" key="2">
    <source>
        <dbReference type="ARBA" id="ARBA00022491"/>
    </source>
</evidence>
<keyword evidence="2" id="KW-0678">Repressor</keyword>
<evidence type="ECO:0000313" key="8">
    <source>
        <dbReference type="Proteomes" id="UP001056035"/>
    </source>
</evidence>
<keyword evidence="5" id="KW-0238">DNA-binding</keyword>